<dbReference type="EMBL" id="VFOW01000001">
    <property type="protein sequence ID" value="TQL79355.1"/>
    <property type="molecule type" value="Genomic_DNA"/>
</dbReference>
<feature type="transmembrane region" description="Helical" evidence="8">
    <location>
        <begin position="540"/>
        <end position="560"/>
    </location>
</feature>
<keyword evidence="3" id="KW-0732">Signal</keyword>
<dbReference type="PRINTS" id="PR00301">
    <property type="entry name" value="HEATSHOCK70"/>
</dbReference>
<keyword evidence="10" id="KW-1185">Reference proteome</keyword>
<comment type="similarity">
    <text evidence="2">Belongs to the heat shock protein 70 family.</text>
</comment>
<evidence type="ECO:0000256" key="1">
    <source>
        <dbReference type="ARBA" id="ARBA00004319"/>
    </source>
</evidence>
<dbReference type="PROSITE" id="PS00329">
    <property type="entry name" value="HSP70_2"/>
    <property type="match status" value="1"/>
</dbReference>
<keyword evidence="4" id="KW-0547">Nucleotide-binding</keyword>
<dbReference type="Proteomes" id="UP000317043">
    <property type="component" value="Unassembled WGS sequence"/>
</dbReference>
<feature type="transmembrane region" description="Helical" evidence="8">
    <location>
        <begin position="471"/>
        <end position="493"/>
    </location>
</feature>
<organism evidence="9 10">
    <name type="scientific">Stackebrandtia endophytica</name>
    <dbReference type="NCBI Taxonomy" id="1496996"/>
    <lineage>
        <taxon>Bacteria</taxon>
        <taxon>Bacillati</taxon>
        <taxon>Actinomycetota</taxon>
        <taxon>Actinomycetes</taxon>
        <taxon>Glycomycetales</taxon>
        <taxon>Glycomycetaceae</taxon>
        <taxon>Stackebrandtia</taxon>
    </lineage>
</organism>
<dbReference type="SUPFAM" id="SSF53067">
    <property type="entry name" value="Actin-like ATPase domain"/>
    <property type="match status" value="2"/>
</dbReference>
<dbReference type="RefSeq" id="WP_142044594.1">
    <property type="nucleotide sequence ID" value="NZ_JBHTGS010000002.1"/>
</dbReference>
<dbReference type="InterPro" id="IPR018181">
    <property type="entry name" value="Heat_shock_70_CS"/>
</dbReference>
<comment type="caution">
    <text evidence="9">The sequence shown here is derived from an EMBL/GenBank/DDBJ whole genome shotgun (WGS) entry which is preliminary data.</text>
</comment>
<evidence type="ECO:0000256" key="2">
    <source>
        <dbReference type="ARBA" id="ARBA00007381"/>
    </source>
</evidence>
<dbReference type="InterPro" id="IPR013126">
    <property type="entry name" value="Hsp_70_fam"/>
</dbReference>
<comment type="subcellular location">
    <subcellularLocation>
        <location evidence="1">Endoplasmic reticulum lumen</location>
    </subcellularLocation>
</comment>
<evidence type="ECO:0000313" key="9">
    <source>
        <dbReference type="EMBL" id="TQL79355.1"/>
    </source>
</evidence>
<keyword evidence="7" id="KW-0143">Chaperone</keyword>
<reference evidence="9 10" key="1">
    <citation type="submission" date="2019-06" db="EMBL/GenBank/DDBJ databases">
        <title>Sequencing the genomes of 1000 actinobacteria strains.</title>
        <authorList>
            <person name="Klenk H.-P."/>
        </authorList>
    </citation>
    <scope>NUCLEOTIDE SEQUENCE [LARGE SCALE GENOMIC DNA]</scope>
    <source>
        <strain evidence="9 10">DSM 45928</strain>
    </source>
</reference>
<keyword evidence="8" id="KW-0812">Transmembrane</keyword>
<evidence type="ECO:0000256" key="4">
    <source>
        <dbReference type="ARBA" id="ARBA00022741"/>
    </source>
</evidence>
<protein>
    <submittedName>
        <fullName evidence="9">Hsp70 protein</fullName>
    </submittedName>
</protein>
<keyword evidence="8" id="KW-0472">Membrane</keyword>
<keyword evidence="8" id="KW-1133">Transmembrane helix</keyword>
<evidence type="ECO:0000256" key="3">
    <source>
        <dbReference type="ARBA" id="ARBA00022729"/>
    </source>
</evidence>
<dbReference type="Gene3D" id="3.30.420.40">
    <property type="match status" value="2"/>
</dbReference>
<gene>
    <name evidence="9" type="ORF">FB566_4956</name>
</gene>
<dbReference type="InterPro" id="IPR043129">
    <property type="entry name" value="ATPase_NBD"/>
</dbReference>
<dbReference type="OrthoDB" id="5173286at2"/>
<evidence type="ECO:0000256" key="5">
    <source>
        <dbReference type="ARBA" id="ARBA00022840"/>
    </source>
</evidence>
<dbReference type="InParanoid" id="A0A543B3E2"/>
<keyword evidence="5" id="KW-0067">ATP-binding</keyword>
<accession>A0A543B3E2</accession>
<feature type="transmembrane region" description="Helical" evidence="8">
    <location>
        <begin position="580"/>
        <end position="599"/>
    </location>
</feature>
<name>A0A543B3E2_9ACTN</name>
<sequence length="698" mass="74237">MLSAAVLGIDVGTSHTVAILRRTDGTAVPLLFDGSPLLTSAVYAEGPGELVTGQDALQSARLRPERFEPHPKRRVDDGTVLLGDNEFEVAELFAVVLRRVRGEVERVAGALPPRIVVTHPATWGPVRRLVLADACRAVGLTDATLVPEPVAAARYFASELDIAIVPGDAVVVYDFGGGTFDTSVVAATPNGFEVLAVDGSDALGGVDIDQALATHIGLQFPGDERWTALLNPTDAVSRRHRRTFMEDVRSAKERLSRQNRVDLLVPMFDVDTQVTREELEDITELLLDKAVRLTKAVMRSAEVPPDRIVGVFLVGGASRMPLAATSLHRGTGIAPTVIDQPELVVATGATVEVKPAPVAVPAAAAGYSPQPVPPVTTPTIPAQPQPVAVQQMPAPFDPPRPHGALRALHWVQSGLSGLLGMTALIILIVDPPPAQIMPIGVAFMAAVAAMTITIAVDAVRLARAPGIARSVTVVQSIVLGVTLTGVGLVTYFSDPPFPFLHIAILAPGVIAAVILGLVRLERPPQPATPQRITRELRGSLIIQLVLMIGVLLVGSAWWLMFAEATGGQIADEHIGDLINSGLLVLGLVYMLLVVAVLLGRIHVMTAIGRAVLRWSQAVWLTAGALYTVPLFGPEKHRVMPFDIVSISGNDLIARDWRTGLGDFYNRLGLWALIFSAVAAILILIQLSRLSKASVIATR</sequence>
<dbReference type="FunCoup" id="A0A543B3E2">
    <property type="interactions" value="6"/>
</dbReference>
<evidence type="ECO:0000256" key="8">
    <source>
        <dbReference type="SAM" id="Phobius"/>
    </source>
</evidence>
<evidence type="ECO:0000256" key="7">
    <source>
        <dbReference type="ARBA" id="ARBA00023186"/>
    </source>
</evidence>
<dbReference type="Gene3D" id="3.90.640.10">
    <property type="entry name" value="Actin, Chain A, domain 4"/>
    <property type="match status" value="1"/>
</dbReference>
<feature type="transmembrane region" description="Helical" evidence="8">
    <location>
        <begin position="499"/>
        <end position="520"/>
    </location>
</feature>
<keyword evidence="6" id="KW-0346">Stress response</keyword>
<feature type="transmembrane region" description="Helical" evidence="8">
    <location>
        <begin position="667"/>
        <end position="686"/>
    </location>
</feature>
<proteinExistence type="inferred from homology"/>
<dbReference type="GO" id="GO:0005524">
    <property type="term" value="F:ATP binding"/>
    <property type="evidence" value="ECO:0007669"/>
    <property type="project" value="UniProtKB-KW"/>
</dbReference>
<dbReference type="Pfam" id="PF00012">
    <property type="entry name" value="HSP70"/>
    <property type="match status" value="1"/>
</dbReference>
<evidence type="ECO:0000313" key="10">
    <source>
        <dbReference type="Proteomes" id="UP000317043"/>
    </source>
</evidence>
<feature type="transmembrane region" description="Helical" evidence="8">
    <location>
        <begin position="435"/>
        <end position="459"/>
    </location>
</feature>
<dbReference type="GO" id="GO:0030968">
    <property type="term" value="P:endoplasmic reticulum unfolded protein response"/>
    <property type="evidence" value="ECO:0007669"/>
    <property type="project" value="TreeGrafter"/>
</dbReference>
<evidence type="ECO:0000256" key="6">
    <source>
        <dbReference type="ARBA" id="ARBA00023016"/>
    </source>
</evidence>
<dbReference type="PANTHER" id="PTHR45639:SF3">
    <property type="entry name" value="HYPOXIA UP-REGULATED PROTEIN 1"/>
    <property type="match status" value="1"/>
</dbReference>
<dbReference type="AlphaFoldDB" id="A0A543B3E2"/>
<feature type="transmembrane region" description="Helical" evidence="8">
    <location>
        <begin position="611"/>
        <end position="632"/>
    </location>
</feature>
<dbReference type="PANTHER" id="PTHR45639">
    <property type="entry name" value="HSC70CB, ISOFORM G-RELATED"/>
    <property type="match status" value="1"/>
</dbReference>
<dbReference type="GO" id="GO:0140662">
    <property type="term" value="F:ATP-dependent protein folding chaperone"/>
    <property type="evidence" value="ECO:0007669"/>
    <property type="project" value="InterPro"/>
</dbReference>